<evidence type="ECO:0000256" key="1">
    <source>
        <dbReference type="SAM" id="MobiDB-lite"/>
    </source>
</evidence>
<evidence type="ECO:0000313" key="3">
    <source>
        <dbReference type="Proteomes" id="UP000006062"/>
    </source>
</evidence>
<name>I3YD21_THIV6</name>
<organism evidence="2 3">
    <name type="scientific">Thiocystis violascens (strain ATCC 17096 / DSM 198 / 6111)</name>
    <name type="common">Chromatium violascens</name>
    <dbReference type="NCBI Taxonomy" id="765911"/>
    <lineage>
        <taxon>Bacteria</taxon>
        <taxon>Pseudomonadati</taxon>
        <taxon>Pseudomonadota</taxon>
        <taxon>Gammaproteobacteria</taxon>
        <taxon>Chromatiales</taxon>
        <taxon>Chromatiaceae</taxon>
        <taxon>Thiocystis</taxon>
    </lineage>
</organism>
<evidence type="ECO:0000313" key="2">
    <source>
        <dbReference type="EMBL" id="AFL74889.1"/>
    </source>
</evidence>
<accession>I3YD21</accession>
<dbReference type="AlphaFoldDB" id="I3YD21"/>
<reference evidence="2 3" key="1">
    <citation type="submission" date="2012-06" db="EMBL/GenBank/DDBJ databases">
        <title>Complete sequence of Thiocystis violascens DSM 198.</title>
        <authorList>
            <consortium name="US DOE Joint Genome Institute"/>
            <person name="Lucas S."/>
            <person name="Han J."/>
            <person name="Lapidus A."/>
            <person name="Cheng J.-F."/>
            <person name="Goodwin L."/>
            <person name="Pitluck S."/>
            <person name="Peters L."/>
            <person name="Ovchinnikova G."/>
            <person name="Teshima H."/>
            <person name="Detter J.C."/>
            <person name="Han C."/>
            <person name="Tapia R."/>
            <person name="Land M."/>
            <person name="Hauser L."/>
            <person name="Kyrpides N."/>
            <person name="Ivanova N."/>
            <person name="Pagani I."/>
            <person name="Vogl K."/>
            <person name="Liu Z."/>
            <person name="Frigaard N.-U."/>
            <person name="Bryant D."/>
            <person name="Woyke T."/>
        </authorList>
    </citation>
    <scope>NUCLEOTIDE SEQUENCE [LARGE SCALE GENOMIC DNA]</scope>
    <source>
        <strain evidence="3">ATCC 17096 / DSM 198 / 6111</strain>
    </source>
</reference>
<sequence>MMQSFDPAKFFSDLATSHNQTAIGTIMADSPFTADGGLACDAFVEKHAETIGQHYARTGGIFMETADASRMAQGLWEYIEYLRSWSEQIFGRSLPRKRPRRTAPAPDRTQHEGEPATIARRRRLDLPAGIAHPSESLGFGA</sequence>
<dbReference type="EMBL" id="CP003154">
    <property type="protein sequence ID" value="AFL74889.1"/>
    <property type="molecule type" value="Genomic_DNA"/>
</dbReference>
<dbReference type="HOGENOM" id="CLU_1824473_0_0_6"/>
<keyword evidence="3" id="KW-1185">Reference proteome</keyword>
<protein>
    <submittedName>
        <fullName evidence="2">Uncharacterized protein</fullName>
    </submittedName>
</protein>
<dbReference type="KEGG" id="tvi:Thivi_3001"/>
<dbReference type="Proteomes" id="UP000006062">
    <property type="component" value="Chromosome"/>
</dbReference>
<gene>
    <name evidence="2" type="ordered locus">Thivi_3001</name>
</gene>
<feature type="region of interest" description="Disordered" evidence="1">
    <location>
        <begin position="93"/>
        <end position="122"/>
    </location>
</feature>
<proteinExistence type="predicted"/>